<accession>A0A7C9IVN1</accession>
<keyword evidence="2" id="KW-1185">Reference proteome</keyword>
<dbReference type="Proteomes" id="UP000482487">
    <property type="component" value="Unassembled WGS sequence"/>
</dbReference>
<organism evidence="1 2">
    <name type="scientific">Solidesulfovibrio aerotolerans</name>
    <dbReference type="NCBI Taxonomy" id="295255"/>
    <lineage>
        <taxon>Bacteria</taxon>
        <taxon>Pseudomonadati</taxon>
        <taxon>Thermodesulfobacteriota</taxon>
        <taxon>Desulfovibrionia</taxon>
        <taxon>Desulfovibrionales</taxon>
        <taxon>Desulfovibrionaceae</taxon>
        <taxon>Solidesulfovibrio</taxon>
    </lineage>
</organism>
<gene>
    <name evidence="1" type="ORF">GTA51_13085</name>
</gene>
<dbReference type="Gene3D" id="3.30.70.270">
    <property type="match status" value="1"/>
</dbReference>
<dbReference type="RefSeq" id="WP_160961735.1">
    <property type="nucleotide sequence ID" value="NZ_WVUD01000024.1"/>
</dbReference>
<dbReference type="AlphaFoldDB" id="A0A7C9IVN1"/>
<evidence type="ECO:0000313" key="2">
    <source>
        <dbReference type="Proteomes" id="UP000482487"/>
    </source>
</evidence>
<dbReference type="EMBL" id="WVUD01000024">
    <property type="protein sequence ID" value="MYL84063.1"/>
    <property type="molecule type" value="Genomic_DNA"/>
</dbReference>
<evidence type="ECO:0000313" key="1">
    <source>
        <dbReference type="EMBL" id="MYL84063.1"/>
    </source>
</evidence>
<sequence>MSDITKQKLTEQMLEEYRDKLEQLSLTDARTKIQYWRKFNEIFDQEYARHARTKAELSPFMLGMDFFKA</sequence>
<protein>
    <submittedName>
        <fullName evidence="1">Uncharacterized protein</fullName>
    </submittedName>
</protein>
<proteinExistence type="predicted"/>
<name>A0A7C9IVN1_9BACT</name>
<dbReference type="InterPro" id="IPR043128">
    <property type="entry name" value="Rev_trsase/Diguanyl_cyclase"/>
</dbReference>
<reference evidence="1 2" key="1">
    <citation type="submission" date="2020-01" db="EMBL/GenBank/DDBJ databases">
        <title>Genome sequence of Desulfovibrio aerotolerans DSM 16695(T).</title>
        <authorList>
            <person name="Karnachuk O."/>
            <person name="Avakyan M."/>
            <person name="Mardanov A."/>
            <person name="Kadnikov V."/>
            <person name="Ravin N."/>
        </authorList>
    </citation>
    <scope>NUCLEOTIDE SEQUENCE [LARGE SCALE GENOMIC DNA]</scope>
    <source>
        <strain evidence="1 2">DSM 16695</strain>
    </source>
</reference>
<comment type="caution">
    <text evidence="1">The sequence shown here is derived from an EMBL/GenBank/DDBJ whole genome shotgun (WGS) entry which is preliminary data.</text>
</comment>